<dbReference type="Pfam" id="PF02863">
    <property type="entry name" value="Arg_repressor_C"/>
    <property type="match status" value="1"/>
</dbReference>
<dbReference type="PRINTS" id="PR01467">
    <property type="entry name" value="ARGREPRESSOR"/>
</dbReference>
<keyword evidence="6 8" id="KW-0238">DNA-binding</keyword>
<evidence type="ECO:0000259" key="11">
    <source>
        <dbReference type="Pfam" id="PF02863"/>
    </source>
</evidence>
<evidence type="ECO:0000313" key="12">
    <source>
        <dbReference type="EMBL" id="XBW08848.1"/>
    </source>
</evidence>
<keyword evidence="4 8" id="KW-0678">Repressor</keyword>
<comment type="pathway">
    <text evidence="8">Amino-acid biosynthesis; L-arginine biosynthesis [regulation].</text>
</comment>
<dbReference type="GO" id="GO:0034618">
    <property type="term" value="F:arginine binding"/>
    <property type="evidence" value="ECO:0007669"/>
    <property type="project" value="InterPro"/>
</dbReference>
<accession>A0AAU7V9Q9</accession>
<dbReference type="InterPro" id="IPR036390">
    <property type="entry name" value="WH_DNA-bd_sf"/>
</dbReference>
<dbReference type="GO" id="GO:1900079">
    <property type="term" value="P:regulation of arginine biosynthetic process"/>
    <property type="evidence" value="ECO:0007669"/>
    <property type="project" value="UniProtKB-UniRule"/>
</dbReference>
<feature type="domain" description="Arginine repressor DNA-binding" evidence="10">
    <location>
        <begin position="21"/>
        <end position="87"/>
    </location>
</feature>
<comment type="subcellular location">
    <subcellularLocation>
        <location evidence="1 8">Cytoplasm</location>
    </subcellularLocation>
</comment>
<dbReference type="GO" id="GO:0005737">
    <property type="term" value="C:cytoplasm"/>
    <property type="evidence" value="ECO:0007669"/>
    <property type="project" value="UniProtKB-SubCell"/>
</dbReference>
<keyword evidence="3 8" id="KW-0963">Cytoplasm</keyword>
<gene>
    <name evidence="8 12" type="primary">argR</name>
    <name evidence="12" type="ORF">SAC06_04645</name>
</gene>
<dbReference type="InterPro" id="IPR036251">
    <property type="entry name" value="Arg_repress_C_sf"/>
</dbReference>
<dbReference type="GO" id="GO:0006526">
    <property type="term" value="P:L-arginine biosynthetic process"/>
    <property type="evidence" value="ECO:0007669"/>
    <property type="project" value="UniProtKB-KW"/>
</dbReference>
<name>A0AAU7V9Q9_9ACTO</name>
<dbReference type="RefSeq" id="WP_350259048.1">
    <property type="nucleotide sequence ID" value="NZ_CP138335.1"/>
</dbReference>
<comment type="similarity">
    <text evidence="2 8">Belongs to the ArgR family.</text>
</comment>
<dbReference type="Gene3D" id="1.10.10.10">
    <property type="entry name" value="Winged helix-like DNA-binding domain superfamily/Winged helix DNA-binding domain"/>
    <property type="match status" value="1"/>
</dbReference>
<dbReference type="GO" id="GO:0051259">
    <property type="term" value="P:protein complex oligomerization"/>
    <property type="evidence" value="ECO:0007669"/>
    <property type="project" value="InterPro"/>
</dbReference>
<keyword evidence="7 8" id="KW-0804">Transcription</keyword>
<evidence type="ECO:0000256" key="3">
    <source>
        <dbReference type="ARBA" id="ARBA00022490"/>
    </source>
</evidence>
<proteinExistence type="inferred from homology"/>
<evidence type="ECO:0000256" key="5">
    <source>
        <dbReference type="ARBA" id="ARBA00023015"/>
    </source>
</evidence>
<dbReference type="NCBIfam" id="TIGR01529">
    <property type="entry name" value="argR_whole"/>
    <property type="match status" value="1"/>
</dbReference>
<reference evidence="12" key="1">
    <citation type="submission" date="2023-11" db="EMBL/GenBank/DDBJ databases">
        <title>Scrofimicrobium hongkongense sp. nov., isolated from a patient with peritonitis.</title>
        <authorList>
            <person name="Lao H.Y."/>
            <person name="Wong A.Y.P."/>
            <person name="Ng T.L."/>
            <person name="Wong R.Y.L."/>
            <person name="Yau M.C.Y."/>
            <person name="Lam J.Y.W."/>
            <person name="Siu G.K.H."/>
        </authorList>
    </citation>
    <scope>NUCLEOTIDE SEQUENCE</scope>
    <source>
        <strain evidence="12">R131</strain>
    </source>
</reference>
<dbReference type="PANTHER" id="PTHR34471:SF1">
    <property type="entry name" value="ARGININE REPRESSOR"/>
    <property type="match status" value="1"/>
</dbReference>
<sequence>MRELMVTEGVEMAQANTPIATKAARHGIITEVLASQPISSQEQLRRVLADRGIEIAQATLSRDLLEMEATKVRSEDGSLVYTVPNWDGTPTHQQEGTMTRLARWCQDLLISGDAAQNLLVLRTPVGAANLLGSAIDTARLDGVVGTIAGDDTILLICRDTEAAAAVYRQLLELADPAPSQKTTRSKHVAG</sequence>
<dbReference type="PANTHER" id="PTHR34471">
    <property type="entry name" value="ARGININE REPRESSOR"/>
    <property type="match status" value="1"/>
</dbReference>
<dbReference type="SUPFAM" id="SSF55252">
    <property type="entry name" value="C-terminal domain of arginine repressor"/>
    <property type="match status" value="1"/>
</dbReference>
<dbReference type="HAMAP" id="MF_00173">
    <property type="entry name" value="Arg_repressor"/>
    <property type="match status" value="1"/>
</dbReference>
<dbReference type="GO" id="GO:0003700">
    <property type="term" value="F:DNA-binding transcription factor activity"/>
    <property type="evidence" value="ECO:0007669"/>
    <property type="project" value="UniProtKB-UniRule"/>
</dbReference>
<dbReference type="Pfam" id="PF01316">
    <property type="entry name" value="Arg_repressor"/>
    <property type="match status" value="1"/>
</dbReference>
<evidence type="ECO:0000259" key="10">
    <source>
        <dbReference type="Pfam" id="PF01316"/>
    </source>
</evidence>
<dbReference type="Gene3D" id="3.30.1360.40">
    <property type="match status" value="1"/>
</dbReference>
<dbReference type="AlphaFoldDB" id="A0AAU7V9Q9"/>
<dbReference type="GO" id="GO:0003677">
    <property type="term" value="F:DNA binding"/>
    <property type="evidence" value="ECO:0007669"/>
    <property type="project" value="UniProtKB-KW"/>
</dbReference>
<dbReference type="InterPro" id="IPR001669">
    <property type="entry name" value="Arg_repress"/>
</dbReference>
<comment type="function">
    <text evidence="8">Regulates arginine biosynthesis genes.</text>
</comment>
<keyword evidence="5 8" id="KW-0805">Transcription regulation</keyword>
<evidence type="ECO:0000256" key="8">
    <source>
        <dbReference type="HAMAP-Rule" id="MF_00173"/>
    </source>
</evidence>
<evidence type="ECO:0000256" key="4">
    <source>
        <dbReference type="ARBA" id="ARBA00022491"/>
    </source>
</evidence>
<dbReference type="KEGG" id="sapp:SAC06_04645"/>
<feature type="domain" description="Arginine repressor C-terminal" evidence="11">
    <location>
        <begin position="106"/>
        <end position="171"/>
    </location>
</feature>
<dbReference type="InterPro" id="IPR020900">
    <property type="entry name" value="Arg_repress_DNA-bd"/>
</dbReference>
<dbReference type="EMBL" id="CP138335">
    <property type="protein sequence ID" value="XBW08848.1"/>
    <property type="molecule type" value="Genomic_DNA"/>
</dbReference>
<evidence type="ECO:0000256" key="7">
    <source>
        <dbReference type="ARBA" id="ARBA00023163"/>
    </source>
</evidence>
<keyword evidence="8" id="KW-0028">Amino-acid biosynthesis</keyword>
<evidence type="ECO:0000256" key="2">
    <source>
        <dbReference type="ARBA" id="ARBA00008316"/>
    </source>
</evidence>
<dbReference type="SUPFAM" id="SSF46785">
    <property type="entry name" value="Winged helix' DNA-binding domain"/>
    <property type="match status" value="1"/>
</dbReference>
<organism evidence="12">
    <name type="scientific">Scrofimicrobium appendicitidis</name>
    <dbReference type="NCBI Taxonomy" id="3079930"/>
    <lineage>
        <taxon>Bacteria</taxon>
        <taxon>Bacillati</taxon>
        <taxon>Actinomycetota</taxon>
        <taxon>Actinomycetes</taxon>
        <taxon>Actinomycetales</taxon>
        <taxon>Actinomycetaceae</taxon>
        <taxon>Scrofimicrobium</taxon>
    </lineage>
</organism>
<evidence type="ECO:0000256" key="9">
    <source>
        <dbReference type="NCBIfam" id="TIGR01529"/>
    </source>
</evidence>
<dbReference type="InterPro" id="IPR036388">
    <property type="entry name" value="WH-like_DNA-bd_sf"/>
</dbReference>
<protein>
    <recommendedName>
        <fullName evidence="8 9">Arginine repressor</fullName>
    </recommendedName>
</protein>
<keyword evidence="8" id="KW-0055">Arginine biosynthesis</keyword>
<dbReference type="InterPro" id="IPR020899">
    <property type="entry name" value="Arg_repress_C"/>
</dbReference>
<evidence type="ECO:0000256" key="1">
    <source>
        <dbReference type="ARBA" id="ARBA00004496"/>
    </source>
</evidence>
<evidence type="ECO:0000256" key="6">
    <source>
        <dbReference type="ARBA" id="ARBA00023125"/>
    </source>
</evidence>